<dbReference type="InterPro" id="IPR036412">
    <property type="entry name" value="HAD-like_sf"/>
</dbReference>
<gene>
    <name evidence="1" type="ORF">JY500_08025</name>
</gene>
<dbReference type="NCBIfam" id="TIGR00099">
    <property type="entry name" value="Cof-subfamily"/>
    <property type="match status" value="1"/>
</dbReference>
<evidence type="ECO:0000313" key="2">
    <source>
        <dbReference type="Proteomes" id="UP000663570"/>
    </source>
</evidence>
<dbReference type="PANTHER" id="PTHR10000">
    <property type="entry name" value="PHOSPHOSERINE PHOSPHATASE"/>
    <property type="match status" value="1"/>
</dbReference>
<dbReference type="SUPFAM" id="SSF56784">
    <property type="entry name" value="HAD-like"/>
    <property type="match status" value="1"/>
</dbReference>
<dbReference type="NCBIfam" id="NF007821">
    <property type="entry name" value="PRK10530.1"/>
    <property type="match status" value="1"/>
</dbReference>
<dbReference type="EC" id="3.1.3.74" evidence="1"/>
<dbReference type="InterPro" id="IPR000150">
    <property type="entry name" value="Cof"/>
</dbReference>
<dbReference type="CDD" id="cd07516">
    <property type="entry name" value="HAD_Pase"/>
    <property type="match status" value="1"/>
</dbReference>
<dbReference type="InterPro" id="IPR006379">
    <property type="entry name" value="HAD-SF_hydro_IIB"/>
</dbReference>
<dbReference type="Gene3D" id="3.30.1240.10">
    <property type="match status" value="1"/>
</dbReference>
<protein>
    <submittedName>
        <fullName evidence="1">Pyridoxal phosphatase</fullName>
        <ecNumber evidence="1">3.1.3.74</ecNumber>
    </submittedName>
</protein>
<dbReference type="GO" id="GO:0033883">
    <property type="term" value="F:pyridoxal phosphatase activity"/>
    <property type="evidence" value="ECO:0007669"/>
    <property type="project" value="UniProtKB-EC"/>
</dbReference>
<dbReference type="RefSeq" id="WP_172203104.1">
    <property type="nucleotide sequence ID" value="NZ_CP071060.1"/>
</dbReference>
<dbReference type="Gene3D" id="3.40.50.1000">
    <property type="entry name" value="HAD superfamily/HAD-like"/>
    <property type="match status" value="1"/>
</dbReference>
<sequence length="272" mass="29863">MTIRLVALDLDGTLLDSRLQIRPESVASITGLRERGVDVMLVTGRHHAAAAPYHRALGLELPAICCNGTYLYDYARGEALMPNPLSRTQALFLLRKIRESGIHALMYIRDTITYERIEPHLARLLKWIETQHPSDRAAFQQVARFEDVAVTADIVWKFALTHPIAEPLVELVAEVQREMGLACEWSGSNRVDIAQGGNSKGALLARWLAENAIAPEDVIAFGDSPNDISMLELAGVGVAMAGCLPEVRAAADWLAGPNDSDTIARTLERFVT</sequence>
<keyword evidence="1" id="KW-0378">Hydrolase</keyword>
<dbReference type="PANTHER" id="PTHR10000:SF58">
    <property type="entry name" value="PYRIDOXAL PHOSPHATE PHOSPHATASE YBHA"/>
    <property type="match status" value="1"/>
</dbReference>
<name>A0ABX7M9X7_9RHOO</name>
<dbReference type="EMBL" id="CP071060">
    <property type="protein sequence ID" value="QSI78546.1"/>
    <property type="molecule type" value="Genomic_DNA"/>
</dbReference>
<accession>A0ABX7M9X7</accession>
<proteinExistence type="predicted"/>
<organism evidence="1 2">
    <name type="scientific">Niveibacterium microcysteis</name>
    <dbReference type="NCBI Taxonomy" id="2811415"/>
    <lineage>
        <taxon>Bacteria</taxon>
        <taxon>Pseudomonadati</taxon>
        <taxon>Pseudomonadota</taxon>
        <taxon>Betaproteobacteria</taxon>
        <taxon>Rhodocyclales</taxon>
        <taxon>Rhodocyclaceae</taxon>
        <taxon>Niveibacterium</taxon>
    </lineage>
</organism>
<dbReference type="NCBIfam" id="TIGR01484">
    <property type="entry name" value="HAD-SF-IIB"/>
    <property type="match status" value="1"/>
</dbReference>
<reference evidence="1 2" key="1">
    <citation type="submission" date="2021-02" db="EMBL/GenBank/DDBJ databases">
        <title>Niveibacterium changnyeongensis HC41.</title>
        <authorList>
            <person name="Kang M."/>
        </authorList>
    </citation>
    <scope>NUCLEOTIDE SEQUENCE [LARGE SCALE GENOMIC DNA]</scope>
    <source>
        <strain evidence="1 2">HC41</strain>
    </source>
</reference>
<keyword evidence="2" id="KW-1185">Reference proteome</keyword>
<dbReference type="Pfam" id="PF08282">
    <property type="entry name" value="Hydrolase_3"/>
    <property type="match status" value="1"/>
</dbReference>
<dbReference type="InterPro" id="IPR023214">
    <property type="entry name" value="HAD_sf"/>
</dbReference>
<dbReference type="Proteomes" id="UP000663570">
    <property type="component" value="Chromosome"/>
</dbReference>
<evidence type="ECO:0000313" key="1">
    <source>
        <dbReference type="EMBL" id="QSI78546.1"/>
    </source>
</evidence>